<organism evidence="2 3">
    <name type="scientific">Rhodobacter maris</name>
    <dbReference type="NCBI Taxonomy" id="446682"/>
    <lineage>
        <taxon>Bacteria</taxon>
        <taxon>Pseudomonadati</taxon>
        <taxon>Pseudomonadota</taxon>
        <taxon>Alphaproteobacteria</taxon>
        <taxon>Rhodobacterales</taxon>
        <taxon>Rhodobacter group</taxon>
        <taxon>Rhodobacter</taxon>
    </lineage>
</organism>
<protein>
    <submittedName>
        <fullName evidence="2">AAA domain-containing protein</fullName>
    </submittedName>
</protein>
<proteinExistence type="predicted"/>
<feature type="domain" description="AAA+ ATPase" evidence="1">
    <location>
        <begin position="84"/>
        <end position="257"/>
    </location>
</feature>
<dbReference type="InterPro" id="IPR003593">
    <property type="entry name" value="AAA+_ATPase"/>
</dbReference>
<dbReference type="Gene3D" id="3.40.50.300">
    <property type="entry name" value="P-loop containing nucleotide triphosphate hydrolases"/>
    <property type="match status" value="1"/>
</dbReference>
<dbReference type="AlphaFoldDB" id="A0A285S4U3"/>
<name>A0A285S4U3_9RHOB</name>
<dbReference type="RefSeq" id="WP_097069309.1">
    <property type="nucleotide sequence ID" value="NZ_OBMT01000003.1"/>
</dbReference>
<evidence type="ECO:0000313" key="2">
    <source>
        <dbReference type="EMBL" id="SOC02139.1"/>
    </source>
</evidence>
<sequence length="398" mass="42948">MNSENGSDPSKVGGIERVREVMGRAEDVAPIEEARGAGGNVRPLRGNPDALKPRAMAMLGAITFAGNIERQLERPYLVKGWLDRGGVSVLYGPSNVGKSFLALDIAHHVAKGLSWGGRRTRKGKVLYVAAEGGGSFANRVAALEDPEFWVYNGPLTLTGSKGAAAPLSEALQHLAAVHNEPFSLIIFDTLARVMGGLDENTAPDIAHLVASLDHIRRATGAHIMLVHHTGKDVARGARGHSSLRAAIDTEIELTRDEVGQITAEVTKQRDGPTGDRFAYTLRRKELGHDQDGDQVTSCFVEPVETARAGHAEVTGSARVALDLLDKVLAEAGEIHRKPHYPSGPGVALDQWRDACIAAGTLSTSDNRDTQLKAFRRAREGLETERLIVVRDELVWRVE</sequence>
<dbReference type="InterPro" id="IPR027417">
    <property type="entry name" value="P-loop_NTPase"/>
</dbReference>
<dbReference type="OrthoDB" id="1496333at2"/>
<dbReference type="Pfam" id="PF13481">
    <property type="entry name" value="AAA_25"/>
    <property type="match status" value="1"/>
</dbReference>
<keyword evidence="3" id="KW-1185">Reference proteome</keyword>
<dbReference type="Proteomes" id="UP000219111">
    <property type="component" value="Unassembled WGS sequence"/>
</dbReference>
<dbReference type="EMBL" id="OBMT01000003">
    <property type="protein sequence ID" value="SOC02139.1"/>
    <property type="molecule type" value="Genomic_DNA"/>
</dbReference>
<accession>A0A285S4U3</accession>
<dbReference type="CDD" id="cd01125">
    <property type="entry name" value="RepA_RSF1010_like"/>
    <property type="match status" value="1"/>
</dbReference>
<dbReference type="InterPro" id="IPR038724">
    <property type="entry name" value="RepA"/>
</dbReference>
<evidence type="ECO:0000259" key="1">
    <source>
        <dbReference type="SMART" id="SM00382"/>
    </source>
</evidence>
<gene>
    <name evidence="2" type="ORF">SAMN05877831_10388</name>
</gene>
<evidence type="ECO:0000313" key="3">
    <source>
        <dbReference type="Proteomes" id="UP000219111"/>
    </source>
</evidence>
<dbReference type="SMART" id="SM00382">
    <property type="entry name" value="AAA"/>
    <property type="match status" value="1"/>
</dbReference>
<reference evidence="3" key="1">
    <citation type="submission" date="2017-08" db="EMBL/GenBank/DDBJ databases">
        <authorList>
            <person name="Varghese N."/>
            <person name="Submissions S."/>
        </authorList>
    </citation>
    <scope>NUCLEOTIDE SEQUENCE [LARGE SCALE GENOMIC DNA]</scope>
    <source>
        <strain evidence="3">JA276</strain>
    </source>
</reference>
<dbReference type="SUPFAM" id="SSF52540">
    <property type="entry name" value="P-loop containing nucleoside triphosphate hydrolases"/>
    <property type="match status" value="1"/>
</dbReference>